<proteinExistence type="inferred from homology"/>
<dbReference type="RefSeq" id="WP_229344522.1">
    <property type="nucleotide sequence ID" value="NZ_JAJFAT010000005.1"/>
</dbReference>
<comment type="function">
    <text evidence="5 6">Removes the phosphate from trehalose 6-phosphate to produce free trehalose.</text>
</comment>
<dbReference type="InterPro" id="IPR036412">
    <property type="entry name" value="HAD-like_sf"/>
</dbReference>
<dbReference type="EC" id="3.1.3.12" evidence="6"/>
<dbReference type="AlphaFoldDB" id="A0AAW4WU39"/>
<dbReference type="InterPro" id="IPR044651">
    <property type="entry name" value="OTSB-like"/>
</dbReference>
<evidence type="ECO:0000256" key="2">
    <source>
        <dbReference type="ARBA" id="ARBA00005199"/>
    </source>
</evidence>
<dbReference type="SUPFAM" id="SSF56784">
    <property type="entry name" value="HAD-like"/>
    <property type="match status" value="1"/>
</dbReference>
<evidence type="ECO:0000256" key="4">
    <source>
        <dbReference type="ARBA" id="ARBA00022801"/>
    </source>
</evidence>
<accession>A0AAW4WU39</accession>
<name>A0AAW4WU39_9FIRM</name>
<dbReference type="Gene3D" id="3.30.70.1020">
    <property type="entry name" value="Trehalose-6-phosphate phosphatase related protein, domain 2"/>
    <property type="match status" value="1"/>
</dbReference>
<evidence type="ECO:0000313" key="8">
    <source>
        <dbReference type="Proteomes" id="UP001199296"/>
    </source>
</evidence>
<evidence type="ECO:0000313" key="7">
    <source>
        <dbReference type="EMBL" id="MCC3144612.1"/>
    </source>
</evidence>
<dbReference type="GO" id="GO:0005992">
    <property type="term" value="P:trehalose biosynthetic process"/>
    <property type="evidence" value="ECO:0007669"/>
    <property type="project" value="InterPro"/>
</dbReference>
<dbReference type="InterPro" id="IPR023214">
    <property type="entry name" value="HAD_sf"/>
</dbReference>
<comment type="similarity">
    <text evidence="3 6">Belongs to the trehalose phosphatase family.</text>
</comment>
<reference evidence="7 8" key="1">
    <citation type="submission" date="2021-10" db="EMBL/GenBank/DDBJ databases">
        <authorList>
            <person name="Grouzdev D.S."/>
            <person name="Pantiukh K.S."/>
            <person name="Krutkina M.S."/>
        </authorList>
    </citation>
    <scope>NUCLEOTIDE SEQUENCE [LARGE SCALE GENOMIC DNA]</scope>
    <source>
        <strain evidence="7 8">Z-7514</strain>
    </source>
</reference>
<dbReference type="Gene3D" id="3.40.50.1000">
    <property type="entry name" value="HAD superfamily/HAD-like"/>
    <property type="match status" value="1"/>
</dbReference>
<evidence type="ECO:0000256" key="6">
    <source>
        <dbReference type="RuleBase" id="RU361117"/>
    </source>
</evidence>
<gene>
    <name evidence="7" type="primary">otsB</name>
    <name evidence="7" type="ORF">LJ207_04640</name>
</gene>
<evidence type="ECO:0000256" key="3">
    <source>
        <dbReference type="ARBA" id="ARBA00008770"/>
    </source>
</evidence>
<keyword evidence="6" id="KW-0460">Magnesium</keyword>
<dbReference type="EMBL" id="JAJFAT010000005">
    <property type="protein sequence ID" value="MCC3144612.1"/>
    <property type="molecule type" value="Genomic_DNA"/>
</dbReference>
<dbReference type="GO" id="GO:0046872">
    <property type="term" value="F:metal ion binding"/>
    <property type="evidence" value="ECO:0007669"/>
    <property type="project" value="UniProtKB-KW"/>
</dbReference>
<sequence length="264" mass="30409">MNKKYALKNKYWQEIRQKILRADHILFFSDYDGTLAPFNPVPAEADALTEAVESLKLIAEKEKYYLSLVSGRQLSDLKNMLKLEKANYAGSHGLEIELFISDEIIYPFSEQNIDQKSKEIYQDIKEKYQAKAQLEVEDKGFGMALHCSDEITKKEIRDELNEKFAEKNYQVLAGRKIVEIRPQAWNKGKAVNFIAGKISDKFALENYLKIYIGDDRTDEDAFQVIDEGISIYVQNEDDLNTEAEYYLKDPHDTAELLKLLAGEA</sequence>
<dbReference type="PANTHER" id="PTHR43768:SF3">
    <property type="entry name" value="TREHALOSE 6-PHOSPHATE PHOSPHATASE"/>
    <property type="match status" value="1"/>
</dbReference>
<dbReference type="InterPro" id="IPR003337">
    <property type="entry name" value="Trehalose_PPase"/>
</dbReference>
<keyword evidence="4 6" id="KW-0378">Hydrolase</keyword>
<protein>
    <recommendedName>
        <fullName evidence="6">Trehalose 6-phosphate phosphatase</fullName>
        <ecNumber evidence="6">3.1.3.12</ecNumber>
    </recommendedName>
</protein>
<comment type="caution">
    <text evidence="7">The sequence shown here is derived from an EMBL/GenBank/DDBJ whole genome shotgun (WGS) entry which is preliminary data.</text>
</comment>
<evidence type="ECO:0000256" key="5">
    <source>
        <dbReference type="ARBA" id="ARBA00024179"/>
    </source>
</evidence>
<dbReference type="InterPro" id="IPR006379">
    <property type="entry name" value="HAD-SF_hydro_IIB"/>
</dbReference>
<dbReference type="PANTHER" id="PTHR43768">
    <property type="entry name" value="TREHALOSE 6-PHOSPHATE PHOSPHATASE"/>
    <property type="match status" value="1"/>
</dbReference>
<dbReference type="Pfam" id="PF02358">
    <property type="entry name" value="Trehalose_PPase"/>
    <property type="match status" value="1"/>
</dbReference>
<dbReference type="NCBIfam" id="TIGR00685">
    <property type="entry name" value="T6PP"/>
    <property type="match status" value="1"/>
</dbReference>
<comment type="cofactor">
    <cofactor evidence="6">
        <name>Mg(2+)</name>
        <dbReference type="ChEBI" id="CHEBI:18420"/>
    </cofactor>
</comment>
<dbReference type="GO" id="GO:0004805">
    <property type="term" value="F:trehalose-phosphatase activity"/>
    <property type="evidence" value="ECO:0007669"/>
    <property type="project" value="UniProtKB-EC"/>
</dbReference>
<comment type="catalytic activity">
    <reaction evidence="1 6">
        <text>alpha,alpha-trehalose 6-phosphate + H2O = alpha,alpha-trehalose + phosphate</text>
        <dbReference type="Rhea" id="RHEA:23420"/>
        <dbReference type="ChEBI" id="CHEBI:15377"/>
        <dbReference type="ChEBI" id="CHEBI:16551"/>
        <dbReference type="ChEBI" id="CHEBI:43474"/>
        <dbReference type="ChEBI" id="CHEBI:58429"/>
        <dbReference type="EC" id="3.1.3.12"/>
    </reaction>
</comment>
<dbReference type="Proteomes" id="UP001199296">
    <property type="component" value="Unassembled WGS sequence"/>
</dbReference>
<dbReference type="NCBIfam" id="TIGR01484">
    <property type="entry name" value="HAD-SF-IIB"/>
    <property type="match status" value="1"/>
</dbReference>
<keyword evidence="6" id="KW-0479">Metal-binding</keyword>
<comment type="pathway">
    <text evidence="2 6">Glycan biosynthesis; trehalose biosynthesis.</text>
</comment>
<evidence type="ECO:0000256" key="1">
    <source>
        <dbReference type="ARBA" id="ARBA00000500"/>
    </source>
</evidence>
<organism evidence="7 8">
    <name type="scientific">Halanaerobium polyolivorans</name>
    <dbReference type="NCBI Taxonomy" id="2886943"/>
    <lineage>
        <taxon>Bacteria</taxon>
        <taxon>Bacillati</taxon>
        <taxon>Bacillota</taxon>
        <taxon>Clostridia</taxon>
        <taxon>Halanaerobiales</taxon>
        <taxon>Halanaerobiaceae</taxon>
        <taxon>Halanaerobium</taxon>
    </lineage>
</organism>
<keyword evidence="8" id="KW-1185">Reference proteome</keyword>